<gene>
    <name evidence="3" type="ORF">Y1Q_0009077</name>
</gene>
<evidence type="ECO:0000256" key="1">
    <source>
        <dbReference type="SAM" id="Coils"/>
    </source>
</evidence>
<sequence length="119" mass="13302">MLVGSMTSQMTAQGGGRGREATGPSQEAEAWEQMEKVTSLRAANANLQRMNARLKEENQVFRSTEDVLLRDNQRMKLEVQELRELQETLQDDLYVLEEQLCACSCHEGPREGSSEPSGA</sequence>
<reference evidence="3 4" key="1">
    <citation type="journal article" date="2012" name="Genome Biol.">
        <title>Sequencing three crocodilian genomes to illuminate the evolution of archosaurs and amniotes.</title>
        <authorList>
            <person name="St John J.A."/>
            <person name="Braun E.L."/>
            <person name="Isberg S.R."/>
            <person name="Miles L.G."/>
            <person name="Chong A.Y."/>
            <person name="Gongora J."/>
            <person name="Dalzell P."/>
            <person name="Moran C."/>
            <person name="Bed'hom B."/>
            <person name="Abzhanov A."/>
            <person name="Burgess S.C."/>
            <person name="Cooksey A.M."/>
            <person name="Castoe T.A."/>
            <person name="Crawford N.G."/>
            <person name="Densmore L.D."/>
            <person name="Drew J.C."/>
            <person name="Edwards S.V."/>
            <person name="Faircloth B.C."/>
            <person name="Fujita M.K."/>
            <person name="Greenwold M.J."/>
            <person name="Hoffmann F.G."/>
            <person name="Howard J.M."/>
            <person name="Iguchi T."/>
            <person name="Janes D.E."/>
            <person name="Khan S.Y."/>
            <person name="Kohno S."/>
            <person name="de Koning A.J."/>
            <person name="Lance S.L."/>
            <person name="McCarthy F.M."/>
            <person name="McCormack J.E."/>
            <person name="Merchant M.E."/>
            <person name="Peterson D.G."/>
            <person name="Pollock D.D."/>
            <person name="Pourmand N."/>
            <person name="Raney B.J."/>
            <person name="Roessler K.A."/>
            <person name="Sanford J.R."/>
            <person name="Sawyer R.H."/>
            <person name="Schmidt C.J."/>
            <person name="Triplett E.W."/>
            <person name="Tuberville T.D."/>
            <person name="Venegas-Anaya M."/>
            <person name="Howard J.T."/>
            <person name="Jarvis E.D."/>
            <person name="Guillette L.J.Jr."/>
            <person name="Glenn T.C."/>
            <person name="Green R.E."/>
            <person name="Ray D.A."/>
        </authorList>
    </citation>
    <scope>NUCLEOTIDE SEQUENCE [LARGE SCALE GENOMIC DNA]</scope>
    <source>
        <strain evidence="3">KSC_2009_1</strain>
    </source>
</reference>
<feature type="coiled-coil region" evidence="1">
    <location>
        <begin position="37"/>
        <end position="99"/>
    </location>
</feature>
<proteinExistence type="predicted"/>
<dbReference type="EMBL" id="AKHW03005973">
    <property type="protein sequence ID" value="KYO25077.1"/>
    <property type="molecule type" value="Genomic_DNA"/>
</dbReference>
<evidence type="ECO:0000313" key="4">
    <source>
        <dbReference type="Proteomes" id="UP000050525"/>
    </source>
</evidence>
<protein>
    <submittedName>
        <fullName evidence="3">Uncharacterized protein</fullName>
    </submittedName>
</protein>
<organism evidence="3 4">
    <name type="scientific">Alligator mississippiensis</name>
    <name type="common">American alligator</name>
    <dbReference type="NCBI Taxonomy" id="8496"/>
    <lineage>
        <taxon>Eukaryota</taxon>
        <taxon>Metazoa</taxon>
        <taxon>Chordata</taxon>
        <taxon>Craniata</taxon>
        <taxon>Vertebrata</taxon>
        <taxon>Euteleostomi</taxon>
        <taxon>Archelosauria</taxon>
        <taxon>Archosauria</taxon>
        <taxon>Crocodylia</taxon>
        <taxon>Alligatoridae</taxon>
        <taxon>Alligatorinae</taxon>
        <taxon>Alligator</taxon>
    </lineage>
</organism>
<dbReference type="Proteomes" id="UP000050525">
    <property type="component" value="Unassembled WGS sequence"/>
</dbReference>
<evidence type="ECO:0000256" key="2">
    <source>
        <dbReference type="SAM" id="MobiDB-lite"/>
    </source>
</evidence>
<accession>A0A151MKN3</accession>
<feature type="region of interest" description="Disordered" evidence="2">
    <location>
        <begin position="1"/>
        <end position="29"/>
    </location>
</feature>
<dbReference type="AlphaFoldDB" id="A0A151MKN3"/>
<feature type="compositionally biased region" description="Polar residues" evidence="2">
    <location>
        <begin position="1"/>
        <end position="12"/>
    </location>
</feature>
<keyword evidence="4" id="KW-1185">Reference proteome</keyword>
<evidence type="ECO:0000313" key="3">
    <source>
        <dbReference type="EMBL" id="KYO25077.1"/>
    </source>
</evidence>
<name>A0A151MKN3_ALLMI</name>
<keyword evidence="1" id="KW-0175">Coiled coil</keyword>
<comment type="caution">
    <text evidence="3">The sequence shown here is derived from an EMBL/GenBank/DDBJ whole genome shotgun (WGS) entry which is preliminary data.</text>
</comment>